<evidence type="ECO:0000313" key="2">
    <source>
        <dbReference type="Proteomes" id="UP000011750"/>
    </source>
</evidence>
<evidence type="ECO:0000313" key="1">
    <source>
        <dbReference type="EnsemblPlants" id="Bra019399.1-P"/>
    </source>
</evidence>
<reference evidence="1 2" key="1">
    <citation type="journal article" date="2011" name="Nat. Genet.">
        <title>The genome of the mesopolyploid crop species Brassica rapa.</title>
        <authorList>
            <consortium name="Brassica rapa Genome Sequencing Project Consortium"/>
            <person name="Wang X."/>
            <person name="Wang H."/>
            <person name="Wang J."/>
            <person name="Sun R."/>
            <person name="Wu J."/>
            <person name="Liu S."/>
            <person name="Bai Y."/>
            <person name="Mun J.H."/>
            <person name="Bancroft I."/>
            <person name="Cheng F."/>
            <person name="Huang S."/>
            <person name="Li X."/>
            <person name="Hua W."/>
            <person name="Wang J."/>
            <person name="Wang X."/>
            <person name="Freeling M."/>
            <person name="Pires J.C."/>
            <person name="Paterson A.H."/>
            <person name="Chalhoub B."/>
            <person name="Wang B."/>
            <person name="Hayward A."/>
            <person name="Sharpe A.G."/>
            <person name="Park B.S."/>
            <person name="Weisshaar B."/>
            <person name="Liu B."/>
            <person name="Li B."/>
            <person name="Liu B."/>
            <person name="Tong C."/>
            <person name="Song C."/>
            <person name="Duran C."/>
            <person name="Peng C."/>
            <person name="Geng C."/>
            <person name="Koh C."/>
            <person name="Lin C."/>
            <person name="Edwards D."/>
            <person name="Mu D."/>
            <person name="Shen D."/>
            <person name="Soumpourou E."/>
            <person name="Li F."/>
            <person name="Fraser F."/>
            <person name="Conant G."/>
            <person name="Lassalle G."/>
            <person name="King G.J."/>
            <person name="Bonnema G."/>
            <person name="Tang H."/>
            <person name="Wang H."/>
            <person name="Belcram H."/>
            <person name="Zhou H."/>
            <person name="Hirakawa H."/>
            <person name="Abe H."/>
            <person name="Guo H."/>
            <person name="Wang H."/>
            <person name="Jin H."/>
            <person name="Parkin I.A."/>
            <person name="Batley J."/>
            <person name="Kim J.S."/>
            <person name="Just J."/>
            <person name="Li J."/>
            <person name="Xu J."/>
            <person name="Deng J."/>
            <person name="Kim J.A."/>
            <person name="Li J."/>
            <person name="Yu J."/>
            <person name="Meng J."/>
            <person name="Wang J."/>
            <person name="Min J."/>
            <person name="Poulain J."/>
            <person name="Wang J."/>
            <person name="Hatakeyama K."/>
            <person name="Wu K."/>
            <person name="Wang L."/>
            <person name="Fang L."/>
            <person name="Trick M."/>
            <person name="Links M.G."/>
            <person name="Zhao M."/>
            <person name="Jin M."/>
            <person name="Ramchiary N."/>
            <person name="Drou N."/>
            <person name="Berkman P.J."/>
            <person name="Cai Q."/>
            <person name="Huang Q."/>
            <person name="Li R."/>
            <person name="Tabata S."/>
            <person name="Cheng S."/>
            <person name="Zhang S."/>
            <person name="Zhang S."/>
            <person name="Huang S."/>
            <person name="Sato S."/>
            <person name="Sun S."/>
            <person name="Kwon S.J."/>
            <person name="Choi S.R."/>
            <person name="Lee T.H."/>
            <person name="Fan W."/>
            <person name="Zhao X."/>
            <person name="Tan X."/>
            <person name="Xu X."/>
            <person name="Wang Y."/>
            <person name="Qiu Y."/>
            <person name="Yin Y."/>
            <person name="Li Y."/>
            <person name="Du Y."/>
            <person name="Liao Y."/>
            <person name="Lim Y."/>
            <person name="Narusaka Y."/>
            <person name="Wang Y."/>
            <person name="Wang Z."/>
            <person name="Li Z."/>
            <person name="Wang Z."/>
            <person name="Xiong Z."/>
            <person name="Zhang Z."/>
        </authorList>
    </citation>
    <scope>NUCLEOTIDE SEQUENCE [LARGE SCALE GENOMIC DNA]</scope>
    <source>
        <strain evidence="1 2">cv. Chiifu-401-42</strain>
    </source>
</reference>
<keyword evidence="2" id="KW-1185">Reference proteome</keyword>
<dbReference type="EnsemblPlants" id="Bra019399.1">
    <property type="protein sequence ID" value="Bra019399.1-P"/>
    <property type="gene ID" value="Bra019399"/>
</dbReference>
<dbReference type="OMA" id="FHSRKMS"/>
<dbReference type="InParanoid" id="M4DSA6"/>
<organism evidence="1 2">
    <name type="scientific">Brassica campestris</name>
    <name type="common">Field mustard</name>
    <dbReference type="NCBI Taxonomy" id="3711"/>
    <lineage>
        <taxon>Eukaryota</taxon>
        <taxon>Viridiplantae</taxon>
        <taxon>Streptophyta</taxon>
        <taxon>Embryophyta</taxon>
        <taxon>Tracheophyta</taxon>
        <taxon>Spermatophyta</taxon>
        <taxon>Magnoliopsida</taxon>
        <taxon>eudicotyledons</taxon>
        <taxon>Gunneridae</taxon>
        <taxon>Pentapetalae</taxon>
        <taxon>rosids</taxon>
        <taxon>malvids</taxon>
        <taxon>Brassicales</taxon>
        <taxon>Brassicaceae</taxon>
        <taxon>Brassiceae</taxon>
        <taxon>Brassica</taxon>
    </lineage>
</organism>
<dbReference type="Proteomes" id="UP000011750">
    <property type="component" value="Chromosome A03"/>
</dbReference>
<dbReference type="AlphaFoldDB" id="M4DSA6"/>
<dbReference type="HOGENOM" id="CLU_2213628_0_0_1"/>
<proteinExistence type="predicted"/>
<sequence length="107" mass="12362">MALKSISTAHAAISFKDVLPAFQSRNTARGGLLIGLLIDKHVFQILSYTKFRSSLIIFLLNIPFFRFVKFVNGPYILKRVNTFDLEMSQLEETRTLYSQRLLNFLFV</sequence>
<reference evidence="1 2" key="2">
    <citation type="journal article" date="2018" name="Hortic Res">
        <title>Improved Brassica rapa reference genome by single-molecule sequencing and chromosome conformation capture technologies.</title>
        <authorList>
            <person name="Zhang L."/>
            <person name="Cai X."/>
            <person name="Wu J."/>
            <person name="Liu M."/>
            <person name="Grob S."/>
            <person name="Cheng F."/>
            <person name="Liang J."/>
            <person name="Cai C."/>
            <person name="Liu Z."/>
            <person name="Liu B."/>
            <person name="Wang F."/>
            <person name="Li S."/>
            <person name="Liu F."/>
            <person name="Li X."/>
            <person name="Cheng L."/>
            <person name="Yang W."/>
            <person name="Li M.H."/>
            <person name="Grossniklaus U."/>
            <person name="Zheng H."/>
            <person name="Wang X."/>
        </authorList>
    </citation>
    <scope>NUCLEOTIDE SEQUENCE [LARGE SCALE GENOMIC DNA]</scope>
    <source>
        <strain evidence="1 2">cv. Chiifu-401-42</strain>
    </source>
</reference>
<name>M4DSA6_BRACM</name>
<protein>
    <submittedName>
        <fullName evidence="1">Uncharacterized protein</fullName>
    </submittedName>
</protein>
<reference evidence="1" key="3">
    <citation type="submission" date="2023-03" db="UniProtKB">
        <authorList>
            <consortium name="EnsemblPlants"/>
        </authorList>
    </citation>
    <scope>IDENTIFICATION</scope>
    <source>
        <strain evidence="1">cv. Chiifu-401-42</strain>
    </source>
</reference>
<accession>M4DSA6</accession>
<dbReference type="SMR" id="M4DSA6"/>
<dbReference type="Gramene" id="Bra019399.1">
    <property type="protein sequence ID" value="Bra019399.1-P"/>
    <property type="gene ID" value="Bra019399"/>
</dbReference>